<evidence type="ECO:0000256" key="1">
    <source>
        <dbReference type="SAM" id="MobiDB-lite"/>
    </source>
</evidence>
<feature type="signal peptide" evidence="2">
    <location>
        <begin position="1"/>
        <end position="15"/>
    </location>
</feature>
<evidence type="ECO:0000313" key="4">
    <source>
        <dbReference type="Proteomes" id="UP001469553"/>
    </source>
</evidence>
<keyword evidence="2" id="KW-0732">Signal</keyword>
<feature type="region of interest" description="Disordered" evidence="1">
    <location>
        <begin position="13"/>
        <end position="166"/>
    </location>
</feature>
<sequence length="166" mass="17873">MLGFFSLITLLHGRADDPRGQDMEHEVSVRSHRPAPLDSGQIQRRSEPQTSKGPPEHRNPRRTTGGTTTTPPREELGSVLGEPPSSHSAEAPGSCTNEPTGPVGSRLWPARGPRPAASTRGRRPPPRPRNHTDTPHHCHCNDTPGRNIIQLSSADPDTAAAPHATL</sequence>
<gene>
    <name evidence="3" type="ORF">AMECASPLE_034011</name>
</gene>
<feature type="compositionally biased region" description="Low complexity" evidence="1">
    <location>
        <begin position="109"/>
        <end position="119"/>
    </location>
</feature>
<organism evidence="3 4">
    <name type="scientific">Ameca splendens</name>
    <dbReference type="NCBI Taxonomy" id="208324"/>
    <lineage>
        <taxon>Eukaryota</taxon>
        <taxon>Metazoa</taxon>
        <taxon>Chordata</taxon>
        <taxon>Craniata</taxon>
        <taxon>Vertebrata</taxon>
        <taxon>Euteleostomi</taxon>
        <taxon>Actinopterygii</taxon>
        <taxon>Neopterygii</taxon>
        <taxon>Teleostei</taxon>
        <taxon>Neoteleostei</taxon>
        <taxon>Acanthomorphata</taxon>
        <taxon>Ovalentaria</taxon>
        <taxon>Atherinomorphae</taxon>
        <taxon>Cyprinodontiformes</taxon>
        <taxon>Goodeidae</taxon>
        <taxon>Ameca</taxon>
    </lineage>
</organism>
<proteinExistence type="predicted"/>
<feature type="compositionally biased region" description="Basic and acidic residues" evidence="1">
    <location>
        <begin position="130"/>
        <end position="140"/>
    </location>
</feature>
<reference evidence="3 4" key="1">
    <citation type="submission" date="2021-06" db="EMBL/GenBank/DDBJ databases">
        <authorList>
            <person name="Palmer J.M."/>
        </authorList>
    </citation>
    <scope>NUCLEOTIDE SEQUENCE [LARGE SCALE GENOMIC DNA]</scope>
    <source>
        <strain evidence="3 4">AS_MEX2019</strain>
        <tissue evidence="3">Muscle</tissue>
    </source>
</reference>
<accession>A0ABV0XJY2</accession>
<dbReference type="Proteomes" id="UP001469553">
    <property type="component" value="Unassembled WGS sequence"/>
</dbReference>
<feature type="chain" id="PRO_5046474619" evidence="2">
    <location>
        <begin position="16"/>
        <end position="166"/>
    </location>
</feature>
<feature type="compositionally biased region" description="Low complexity" evidence="1">
    <location>
        <begin position="151"/>
        <end position="166"/>
    </location>
</feature>
<dbReference type="EMBL" id="JAHRIP010004730">
    <property type="protein sequence ID" value="MEQ2281789.1"/>
    <property type="molecule type" value="Genomic_DNA"/>
</dbReference>
<comment type="caution">
    <text evidence="3">The sequence shown here is derived from an EMBL/GenBank/DDBJ whole genome shotgun (WGS) entry which is preliminary data.</text>
</comment>
<protein>
    <submittedName>
        <fullName evidence="3">Uncharacterized protein</fullName>
    </submittedName>
</protein>
<name>A0ABV0XJY2_9TELE</name>
<evidence type="ECO:0000313" key="3">
    <source>
        <dbReference type="EMBL" id="MEQ2281789.1"/>
    </source>
</evidence>
<evidence type="ECO:0000256" key="2">
    <source>
        <dbReference type="SAM" id="SignalP"/>
    </source>
</evidence>
<feature type="compositionally biased region" description="Basic and acidic residues" evidence="1">
    <location>
        <begin position="13"/>
        <end position="29"/>
    </location>
</feature>
<keyword evidence="4" id="KW-1185">Reference proteome</keyword>
<feature type="compositionally biased region" description="Low complexity" evidence="1">
    <location>
        <begin position="62"/>
        <end position="71"/>
    </location>
</feature>
<feature type="compositionally biased region" description="Basic residues" evidence="1">
    <location>
        <begin position="120"/>
        <end position="129"/>
    </location>
</feature>
<feature type="compositionally biased region" description="Polar residues" evidence="1">
    <location>
        <begin position="40"/>
        <end position="52"/>
    </location>
</feature>